<gene>
    <name evidence="2" type="ORF">GCM10009430_44700</name>
</gene>
<name>A0ABN1J8B3_9FLAO</name>
<accession>A0ABN1J8B3</accession>
<keyword evidence="3" id="KW-1185">Reference proteome</keyword>
<feature type="domain" description="Prolyl 4-hydroxylase alpha subunit Fe(2+) 2OG dioxygenase" evidence="1">
    <location>
        <begin position="121"/>
        <end position="216"/>
    </location>
</feature>
<sequence>MNYLTRDKIAELILLKLKDNEEVLKKHFDQTSQQIGYFYIDDLLPDTIAKEVFEKFPLKKDVKVKRSIREYKYVAAQMNKYHPLLEEVIFAFQDQRIVDFIAKICRYTDVVPDENLYAGGISMMGKGNYLNPHLDNSHDKDVELWRVLNLLYYVTPGWEMDNGGNLELWPNGLKATPITVNSSFNRLVVMTTHKTSWHSVSKVTKDQVRCCVSNYYFSTTPVGSKGDFHVTTFRGRPGQFFRDKILKLDSSIRMGVRKIFKKGIRENPHVYKKEDS</sequence>
<comment type="caution">
    <text evidence="2">The sequence shown here is derived from an EMBL/GenBank/DDBJ whole genome shotgun (WGS) entry which is preliminary data.</text>
</comment>
<proteinExistence type="predicted"/>
<evidence type="ECO:0000313" key="3">
    <source>
        <dbReference type="Proteomes" id="UP001501758"/>
    </source>
</evidence>
<organism evidence="2 3">
    <name type="scientific">Aquimarina litoralis</name>
    <dbReference type="NCBI Taxonomy" id="584605"/>
    <lineage>
        <taxon>Bacteria</taxon>
        <taxon>Pseudomonadati</taxon>
        <taxon>Bacteroidota</taxon>
        <taxon>Flavobacteriia</taxon>
        <taxon>Flavobacteriales</taxon>
        <taxon>Flavobacteriaceae</taxon>
        <taxon>Aquimarina</taxon>
    </lineage>
</organism>
<evidence type="ECO:0000313" key="2">
    <source>
        <dbReference type="EMBL" id="GAA0731969.1"/>
    </source>
</evidence>
<reference evidence="3" key="1">
    <citation type="journal article" date="2019" name="Int. J. Syst. Evol. Microbiol.">
        <title>The Global Catalogue of Microorganisms (GCM) 10K type strain sequencing project: providing services to taxonomists for standard genome sequencing and annotation.</title>
        <authorList>
            <consortium name="The Broad Institute Genomics Platform"/>
            <consortium name="The Broad Institute Genome Sequencing Center for Infectious Disease"/>
            <person name="Wu L."/>
            <person name="Ma J."/>
        </authorList>
    </citation>
    <scope>NUCLEOTIDE SEQUENCE [LARGE SCALE GENOMIC DNA]</scope>
    <source>
        <strain evidence="3">JCM 15974</strain>
    </source>
</reference>
<dbReference type="EMBL" id="BAAAGE010000006">
    <property type="protein sequence ID" value="GAA0731969.1"/>
    <property type="molecule type" value="Genomic_DNA"/>
</dbReference>
<dbReference type="Gene3D" id="2.60.120.620">
    <property type="entry name" value="q2cbj1_9rhob like domain"/>
    <property type="match status" value="1"/>
</dbReference>
<dbReference type="RefSeq" id="WP_343914470.1">
    <property type="nucleotide sequence ID" value="NZ_BAAAGE010000006.1"/>
</dbReference>
<dbReference type="Pfam" id="PF13640">
    <property type="entry name" value="2OG-FeII_Oxy_3"/>
    <property type="match status" value="1"/>
</dbReference>
<dbReference type="InterPro" id="IPR044862">
    <property type="entry name" value="Pro_4_hyd_alph_FE2OG_OXY"/>
</dbReference>
<dbReference type="Proteomes" id="UP001501758">
    <property type="component" value="Unassembled WGS sequence"/>
</dbReference>
<evidence type="ECO:0000259" key="1">
    <source>
        <dbReference type="Pfam" id="PF13640"/>
    </source>
</evidence>
<protein>
    <recommendedName>
        <fullName evidence="1">Prolyl 4-hydroxylase alpha subunit Fe(2+) 2OG dioxygenase domain-containing protein</fullName>
    </recommendedName>
</protein>